<dbReference type="EMBL" id="JBHPKH010000130">
    <property type="protein sequence ID" value="MFC1573346.1"/>
    <property type="molecule type" value="Genomic_DNA"/>
</dbReference>
<gene>
    <name evidence="4" type="ORF">ACFL6M_07085</name>
</gene>
<evidence type="ECO:0000256" key="1">
    <source>
        <dbReference type="ARBA" id="ARBA00008954"/>
    </source>
</evidence>
<proteinExistence type="inferred from homology"/>
<dbReference type="Pfam" id="PF00202">
    <property type="entry name" value="Aminotran_3"/>
    <property type="match status" value="2"/>
</dbReference>
<dbReference type="InterPro" id="IPR015422">
    <property type="entry name" value="PyrdxlP-dep_Trfase_small"/>
</dbReference>
<comment type="similarity">
    <text evidence="1 3">Belongs to the class-III pyridoxal-phosphate-dependent aminotransferase family.</text>
</comment>
<dbReference type="InterPro" id="IPR015421">
    <property type="entry name" value="PyrdxlP-dep_Trfase_major"/>
</dbReference>
<evidence type="ECO:0000313" key="4">
    <source>
        <dbReference type="EMBL" id="MFC1573346.1"/>
    </source>
</evidence>
<dbReference type="Proteomes" id="UP001593833">
    <property type="component" value="Unassembled WGS sequence"/>
</dbReference>
<dbReference type="SUPFAM" id="SSF53383">
    <property type="entry name" value="PLP-dependent transferases"/>
    <property type="match status" value="1"/>
</dbReference>
<comment type="caution">
    <text evidence="4">The sequence shown here is derived from an EMBL/GenBank/DDBJ whole genome shotgun (WGS) entry which is preliminary data.</text>
</comment>
<evidence type="ECO:0000313" key="5">
    <source>
        <dbReference type="Proteomes" id="UP001593833"/>
    </source>
</evidence>
<dbReference type="InterPro" id="IPR015424">
    <property type="entry name" value="PyrdxlP-dep_Trfase"/>
</dbReference>
<evidence type="ECO:0000256" key="2">
    <source>
        <dbReference type="ARBA" id="ARBA00022898"/>
    </source>
</evidence>
<keyword evidence="4" id="KW-0808">Transferase</keyword>
<organism evidence="4 5">
    <name type="scientific">Eiseniibacteriota bacterium</name>
    <dbReference type="NCBI Taxonomy" id="2212470"/>
    <lineage>
        <taxon>Bacteria</taxon>
        <taxon>Candidatus Eiseniibacteriota</taxon>
    </lineage>
</organism>
<dbReference type="PIRSF" id="PIRSF000521">
    <property type="entry name" value="Transaminase_4ab_Lys_Orn"/>
    <property type="match status" value="1"/>
</dbReference>
<keyword evidence="2 3" id="KW-0663">Pyridoxal phosphate</keyword>
<accession>A0ABV6YMG5</accession>
<reference evidence="4 5" key="1">
    <citation type="submission" date="2024-09" db="EMBL/GenBank/DDBJ databases">
        <authorList>
            <person name="D'Angelo T."/>
        </authorList>
    </citation>
    <scope>NUCLEOTIDE SEQUENCE [LARGE SCALE GENOMIC DNA]</scope>
    <source>
        <strain evidence="4">SAG AM-320-E07</strain>
    </source>
</reference>
<dbReference type="InterPro" id="IPR005814">
    <property type="entry name" value="Aminotrans_3"/>
</dbReference>
<sequence length="393" mass="43455">MKQDEDRLLWYPGNELLLRDIVTAENCHLYDASGRRYVDLEAGVWCTPIGHANPRVLAVIAEQSARIAHTGFSYSSQVVEDAAGEILSLLDFSRGKCVFLCSGSEAVEYGVRVAQSITNRPLLMTMVDSYCGAYGSANRKQEDEWYCFDWSTCDRCPDSKECNQDCALWAAIPYDRIGGFLLEPGSSSGLVRFPPGKLIRKIVDTVKQRGGLLLVNEVTTGIGRTGTWFGYQHYRISPDVVALGKGIGNGYPVSVAAFGSEVTERLDDKSIKYAQSHQNDPLGAAVVMEVIRVIRSEHLIERGKNIAALLATGLREISERTSRIRAIRARGLMFAIELEDDVASTTQVHDALFRQGFLLGRRPGVSVLRVDPALTIEREDIRGFLQSFAEVLT</sequence>
<protein>
    <submittedName>
        <fullName evidence="4">Aminotransferase class III-fold pyridoxal phosphate-dependent enzyme</fullName>
    </submittedName>
</protein>
<name>A0ABV6YMG5_UNCEI</name>
<dbReference type="Gene3D" id="3.40.640.10">
    <property type="entry name" value="Type I PLP-dependent aspartate aminotransferase-like (Major domain)"/>
    <property type="match status" value="1"/>
</dbReference>
<dbReference type="Gene3D" id="3.90.1150.10">
    <property type="entry name" value="Aspartate Aminotransferase, domain 1"/>
    <property type="match status" value="1"/>
</dbReference>
<dbReference type="GO" id="GO:0008483">
    <property type="term" value="F:transaminase activity"/>
    <property type="evidence" value="ECO:0007669"/>
    <property type="project" value="UniProtKB-KW"/>
</dbReference>
<dbReference type="PANTHER" id="PTHR45688">
    <property type="match status" value="1"/>
</dbReference>
<keyword evidence="5" id="KW-1185">Reference proteome</keyword>
<dbReference type="PANTHER" id="PTHR45688:SF13">
    <property type="entry name" value="ALANINE--GLYOXYLATE AMINOTRANSFERASE 2-LIKE"/>
    <property type="match status" value="1"/>
</dbReference>
<keyword evidence="4" id="KW-0032">Aminotransferase</keyword>
<evidence type="ECO:0000256" key="3">
    <source>
        <dbReference type="RuleBase" id="RU003560"/>
    </source>
</evidence>